<evidence type="ECO:0008006" key="4">
    <source>
        <dbReference type="Google" id="ProtNLM"/>
    </source>
</evidence>
<evidence type="ECO:0000313" key="2">
    <source>
        <dbReference type="EMBL" id="NEW48161.1"/>
    </source>
</evidence>
<dbReference type="EMBL" id="JAAGUZ010000130">
    <property type="protein sequence ID" value="NEW48161.1"/>
    <property type="molecule type" value="Genomic_DNA"/>
</dbReference>
<comment type="caution">
    <text evidence="2">The sequence shown here is derived from an EMBL/GenBank/DDBJ whole genome shotgun (WGS) entry which is preliminary data.</text>
</comment>
<keyword evidence="1" id="KW-0732">Signal</keyword>
<reference evidence="2 3" key="1">
    <citation type="submission" date="2020-01" db="EMBL/GenBank/DDBJ databases">
        <title>Genetics and antimicrobial susceptibilities of Nocardia species isolated from the soil; a comparison with species isolated from humans.</title>
        <authorList>
            <person name="Carrasco G."/>
            <person name="Monzon S."/>
            <person name="Sansegundo M."/>
            <person name="Garcia E."/>
            <person name="Garrido N."/>
            <person name="Medina M.J."/>
            <person name="Villalon P."/>
            <person name="Ramirez-Arocha A.C."/>
            <person name="Jimenez P."/>
            <person name="Cuesta I."/>
            <person name="Valdezate S."/>
        </authorList>
    </citation>
    <scope>NUCLEOTIDE SEQUENCE [LARGE SCALE GENOMIC DNA]</scope>
    <source>
        <strain evidence="2 3">CNM20110639</strain>
    </source>
</reference>
<dbReference type="RefSeq" id="WP_163830332.1">
    <property type="nucleotide sequence ID" value="NZ_JAAGUZ010000130.1"/>
</dbReference>
<dbReference type="Proteomes" id="UP000468928">
    <property type="component" value="Unassembled WGS sequence"/>
</dbReference>
<feature type="signal peptide" evidence="1">
    <location>
        <begin position="1"/>
        <end position="33"/>
    </location>
</feature>
<organism evidence="2 3">
    <name type="scientific">Nocardia cyriacigeorgica</name>
    <dbReference type="NCBI Taxonomy" id="135487"/>
    <lineage>
        <taxon>Bacteria</taxon>
        <taxon>Bacillati</taxon>
        <taxon>Actinomycetota</taxon>
        <taxon>Actinomycetes</taxon>
        <taxon>Mycobacteriales</taxon>
        <taxon>Nocardiaceae</taxon>
        <taxon>Nocardia</taxon>
    </lineage>
</organism>
<gene>
    <name evidence="2" type="ORF">GV789_27605</name>
</gene>
<protein>
    <recommendedName>
        <fullName evidence="4">DUF732 domain-containing protein</fullName>
    </recommendedName>
</protein>
<accession>A0A6P1DER1</accession>
<sequence>MNPKKGTFEMSRITRLTIGALMAGLLLSPAALAQAEAPQVAMAEVADTGSAGTGSAGEAAYASISFLMRSACVVLRLVKDPTMCPMVPAPF</sequence>
<evidence type="ECO:0000313" key="3">
    <source>
        <dbReference type="Proteomes" id="UP000468928"/>
    </source>
</evidence>
<evidence type="ECO:0000256" key="1">
    <source>
        <dbReference type="SAM" id="SignalP"/>
    </source>
</evidence>
<proteinExistence type="predicted"/>
<dbReference type="AlphaFoldDB" id="A0A6P1DER1"/>
<name>A0A6P1DER1_9NOCA</name>
<feature type="chain" id="PRO_5039591358" description="DUF732 domain-containing protein" evidence="1">
    <location>
        <begin position="34"/>
        <end position="91"/>
    </location>
</feature>